<dbReference type="GO" id="GO:0003700">
    <property type="term" value="F:DNA-binding transcription factor activity"/>
    <property type="evidence" value="ECO:0007669"/>
    <property type="project" value="InterPro"/>
</dbReference>
<gene>
    <name evidence="4" type="ORF">HIJ39_12365</name>
</gene>
<dbReference type="Pfam" id="PF25583">
    <property type="entry name" value="WCX"/>
    <property type="match status" value="1"/>
</dbReference>
<dbReference type="InterPro" id="IPR057727">
    <property type="entry name" value="WCX_dom"/>
</dbReference>
<comment type="caution">
    <text evidence="4">The sequence shown here is derived from an EMBL/GenBank/DDBJ whole genome shotgun (WGS) entry which is preliminary data.</text>
</comment>
<dbReference type="InterPro" id="IPR001034">
    <property type="entry name" value="DeoR_HTH"/>
</dbReference>
<dbReference type="EMBL" id="JABBVZ010000041">
    <property type="protein sequence ID" value="NMP23134.1"/>
    <property type="molecule type" value="Genomic_DNA"/>
</dbReference>
<accession>A0A7Y0Q4D5</accession>
<dbReference type="SUPFAM" id="SSF46785">
    <property type="entry name" value="Winged helix' DNA-binding domain"/>
    <property type="match status" value="1"/>
</dbReference>
<dbReference type="InterPro" id="IPR036388">
    <property type="entry name" value="WH-like_DNA-bd_sf"/>
</dbReference>
<dbReference type="InterPro" id="IPR051534">
    <property type="entry name" value="CBASS_pafABC_assoc_protein"/>
</dbReference>
<evidence type="ECO:0000256" key="2">
    <source>
        <dbReference type="ARBA" id="ARBA00023163"/>
    </source>
</evidence>
<dbReference type="RefSeq" id="WP_169100124.1">
    <property type="nucleotide sequence ID" value="NZ_JABBVZ010000041.1"/>
</dbReference>
<evidence type="ECO:0000256" key="1">
    <source>
        <dbReference type="ARBA" id="ARBA00023015"/>
    </source>
</evidence>
<keyword evidence="5" id="KW-1185">Reference proteome</keyword>
<dbReference type="Gene3D" id="1.10.10.10">
    <property type="entry name" value="Winged helix-like DNA-binding domain superfamily/Winged helix DNA-binding domain"/>
    <property type="match status" value="1"/>
</dbReference>
<dbReference type="PROSITE" id="PS52050">
    <property type="entry name" value="WYL"/>
    <property type="match status" value="1"/>
</dbReference>
<dbReference type="PANTHER" id="PTHR34580:SF1">
    <property type="entry name" value="PROTEIN PAFC"/>
    <property type="match status" value="1"/>
</dbReference>
<organism evidence="4 5">
    <name type="scientific">Sulfobacillus harzensis</name>
    <dbReference type="NCBI Taxonomy" id="2729629"/>
    <lineage>
        <taxon>Bacteria</taxon>
        <taxon>Bacillati</taxon>
        <taxon>Bacillota</taxon>
        <taxon>Clostridia</taxon>
        <taxon>Eubacteriales</taxon>
        <taxon>Clostridiales Family XVII. Incertae Sedis</taxon>
        <taxon>Sulfobacillus</taxon>
    </lineage>
</organism>
<dbReference type="PANTHER" id="PTHR34580">
    <property type="match status" value="1"/>
</dbReference>
<dbReference type="Proteomes" id="UP000533476">
    <property type="component" value="Unassembled WGS sequence"/>
</dbReference>
<keyword evidence="2" id="KW-0804">Transcription</keyword>
<dbReference type="InterPro" id="IPR026881">
    <property type="entry name" value="WYL_dom"/>
</dbReference>
<proteinExistence type="predicted"/>
<dbReference type="Pfam" id="PF08279">
    <property type="entry name" value="HTH_11"/>
    <property type="match status" value="1"/>
</dbReference>
<name>A0A7Y0Q4D5_9FIRM</name>
<keyword evidence="1" id="KW-0805">Transcription regulation</keyword>
<evidence type="ECO:0000259" key="3">
    <source>
        <dbReference type="PROSITE" id="PS51000"/>
    </source>
</evidence>
<evidence type="ECO:0000313" key="5">
    <source>
        <dbReference type="Proteomes" id="UP000533476"/>
    </source>
</evidence>
<evidence type="ECO:0000313" key="4">
    <source>
        <dbReference type="EMBL" id="NMP23134.1"/>
    </source>
</evidence>
<reference evidence="4 5" key="1">
    <citation type="submission" date="2020-04" db="EMBL/GenBank/DDBJ databases">
        <authorList>
            <person name="Zhang R."/>
            <person name="Schippers A."/>
        </authorList>
    </citation>
    <scope>NUCLEOTIDE SEQUENCE [LARGE SCALE GENOMIC DNA]</scope>
    <source>
        <strain evidence="4 5">DSM 109850</strain>
    </source>
</reference>
<dbReference type="InterPro" id="IPR036390">
    <property type="entry name" value="WH_DNA-bd_sf"/>
</dbReference>
<protein>
    <submittedName>
        <fullName evidence="4">YafY family transcriptional regulator</fullName>
    </submittedName>
</protein>
<dbReference type="Pfam" id="PF13280">
    <property type="entry name" value="WYL"/>
    <property type="match status" value="1"/>
</dbReference>
<dbReference type="AlphaFoldDB" id="A0A7Y0Q4D5"/>
<feature type="domain" description="HTH deoR-type" evidence="3">
    <location>
        <begin position="2"/>
        <end position="61"/>
    </location>
</feature>
<sequence length="322" mass="36204">MRADRLLSIILLLKRHQRLTAGELADRLEVSRRTVMRDIDALSAVGIPIYGIHGKLGGYQLLDGYDLDLKSMSGGELQALLLGGDSHLMGDLGWISQAVSAREKIHRSAPESIGATALLEERIYIDGRPWFSRRTERSILEKVKSAVWENRLLHGRYLKPDGSDSFRLVAPFGLVAKAGIWYVVGESAGNLRVFRLSRFQEVMVLTTTFSRPKDFSLSAFWTGWSSAFERSRPQYPVRVSVNADHAEEFVRTSPWPTRPRVDTPSTSGFVAMTVIYENPESAVHHLMPWGSWIRVETPLTVRNQIANRARDILSVYAAESEP</sequence>
<dbReference type="PROSITE" id="PS51000">
    <property type="entry name" value="HTH_DEOR_2"/>
    <property type="match status" value="1"/>
</dbReference>
<dbReference type="InterPro" id="IPR013196">
    <property type="entry name" value="HTH_11"/>
</dbReference>